<keyword evidence="2" id="KW-1185">Reference proteome</keyword>
<organism evidence="1 2">
    <name type="scientific">Estrella lausannensis</name>
    <dbReference type="NCBI Taxonomy" id="483423"/>
    <lineage>
        <taxon>Bacteria</taxon>
        <taxon>Pseudomonadati</taxon>
        <taxon>Chlamydiota</taxon>
        <taxon>Chlamydiia</taxon>
        <taxon>Parachlamydiales</taxon>
        <taxon>Candidatus Criblamydiaceae</taxon>
        <taxon>Estrella</taxon>
    </lineage>
</organism>
<dbReference type="EMBL" id="CWGJ01000012">
    <property type="protein sequence ID" value="CRX38423.1"/>
    <property type="molecule type" value="Genomic_DNA"/>
</dbReference>
<dbReference type="Proteomes" id="UP000220251">
    <property type="component" value="Unassembled WGS sequence"/>
</dbReference>
<gene>
    <name evidence="1" type="ORF">ELAC_1079</name>
</gene>
<reference evidence="2" key="1">
    <citation type="submission" date="2015-06" db="EMBL/GenBank/DDBJ databases">
        <authorList>
            <person name="Bertelli C."/>
        </authorList>
    </citation>
    <scope>NUCLEOTIDE SEQUENCE [LARGE SCALE GENOMIC DNA]</scope>
    <source>
        <strain evidence="2">CRIB-30</strain>
    </source>
</reference>
<evidence type="ECO:0000313" key="2">
    <source>
        <dbReference type="Proteomes" id="UP000220251"/>
    </source>
</evidence>
<accession>A0A0H5DQP7</accession>
<sequence length="274" mass="31388">MGRQRAWIPFFFLLFFPLVALEPACPTQYICPRYAAKKMSPMKPSPCFLVMLVDAPHFDYSDGDLFLRSWRKHPQGGRKDGTVGHAWIYLRGVKDGKVVEIEGGHSGERGVRSLTYMEGVDLLIQRGEKNPVRYLFESLEDGYFESGSGTHRPTFAAKIDLTREQFEAILAYIHPSCYPYKSYSLTGRQCASFVVQVAALADLSITAEVTLPLPKCVRVGRQYFSLYEDEKYSTITFCSPDMVEQELIRRVFEGRAEYALDWYFAEMKCCLDRK</sequence>
<evidence type="ECO:0000313" key="1">
    <source>
        <dbReference type="EMBL" id="CRX38423.1"/>
    </source>
</evidence>
<name>A0A0H5DQP7_9BACT</name>
<proteinExistence type="predicted"/>
<protein>
    <submittedName>
        <fullName evidence="1">Conserved putative secreted protein</fullName>
    </submittedName>
</protein>
<dbReference type="AlphaFoldDB" id="A0A0H5DQP7"/>